<keyword evidence="2" id="KW-0547">Nucleotide-binding</keyword>
<dbReference type="WBParaSite" id="scaffold1511_cov206.g3218">
    <property type="protein sequence ID" value="scaffold1511_cov206.g3218"/>
    <property type="gene ID" value="scaffold1511_cov206.g3218"/>
</dbReference>
<organism evidence="5 6">
    <name type="scientific">Meloidogyne javanica</name>
    <name type="common">Root-knot nematode worm</name>
    <dbReference type="NCBI Taxonomy" id="6303"/>
    <lineage>
        <taxon>Eukaryota</taxon>
        <taxon>Metazoa</taxon>
        <taxon>Ecdysozoa</taxon>
        <taxon>Nematoda</taxon>
        <taxon>Chromadorea</taxon>
        <taxon>Rhabditida</taxon>
        <taxon>Tylenchina</taxon>
        <taxon>Tylenchomorpha</taxon>
        <taxon>Tylenchoidea</taxon>
        <taxon>Meloidogynidae</taxon>
        <taxon>Meloidogyninae</taxon>
        <taxon>Meloidogyne</taxon>
        <taxon>Meloidogyne incognita group</taxon>
    </lineage>
</organism>
<dbReference type="InterPro" id="IPR016098">
    <property type="entry name" value="CAP/MinC_C"/>
</dbReference>
<evidence type="ECO:0000256" key="2">
    <source>
        <dbReference type="ARBA" id="ARBA00022741"/>
    </source>
</evidence>
<dbReference type="Pfam" id="PF07986">
    <property type="entry name" value="TBCC"/>
    <property type="match status" value="1"/>
</dbReference>
<dbReference type="GO" id="GO:0005929">
    <property type="term" value="C:cilium"/>
    <property type="evidence" value="ECO:0007669"/>
    <property type="project" value="TreeGrafter"/>
</dbReference>
<comment type="similarity">
    <text evidence="1">Belongs to the TBCC family.</text>
</comment>
<dbReference type="GO" id="GO:0006892">
    <property type="term" value="P:post-Golgi vesicle-mediated transport"/>
    <property type="evidence" value="ECO:0007669"/>
    <property type="project" value="TreeGrafter"/>
</dbReference>
<feature type="compositionally biased region" description="Low complexity" evidence="3">
    <location>
        <begin position="21"/>
        <end position="44"/>
    </location>
</feature>
<dbReference type="AlphaFoldDB" id="A0A915LP75"/>
<dbReference type="GO" id="GO:0005096">
    <property type="term" value="F:GTPase activator activity"/>
    <property type="evidence" value="ECO:0007669"/>
    <property type="project" value="InterPro"/>
</dbReference>
<dbReference type="Gene3D" id="2.160.20.70">
    <property type="match status" value="1"/>
</dbReference>
<feature type="region of interest" description="Disordered" evidence="3">
    <location>
        <begin position="1"/>
        <end position="45"/>
    </location>
</feature>
<sequence length="388" mass="43019">MFTFTHKPSKKGSSKGGGGSSSSEDLAASGGRSSPSESGSMSSAQGYPPLMNADNAFIDLNEQTCVKESGQLNGLQFTIRGCTSSVLALLDYVSSVIIEDCNNCIFICGPSRGSVFMRNCTNCLLLAACYQFRATNCNEIEAHLHTTTQPTIEDTDLIVAPLLMSYQEMDAHMAAAGLDRTKNLWKEVRNFTPDTGNFQTMPFDPFGNGAIACEVVTDELLERLSTFMEQECAHELLLGTIRITQENMGKLHIDYNYEGRIVFPIIITLWRLIFHQPLTCCTRLEGSCGEPYRHPGTTRGGIAWLLLPGYHQLWWASYRLRLQDDQPSPSEHGPAQRCARPEGGHQHRHLLRRLRSGCGSDQQRPCHRRMDQHPGRSSQAIPPRVVPG</sequence>
<dbReference type="SMART" id="SM00673">
    <property type="entry name" value="CARP"/>
    <property type="match status" value="2"/>
</dbReference>
<feature type="region of interest" description="Disordered" evidence="3">
    <location>
        <begin position="325"/>
        <end position="388"/>
    </location>
</feature>
<evidence type="ECO:0000313" key="5">
    <source>
        <dbReference type="Proteomes" id="UP000887561"/>
    </source>
</evidence>
<name>A0A915LP75_MELJA</name>
<feature type="domain" description="C-CAP/cofactor C-like" evidence="4">
    <location>
        <begin position="48"/>
        <end position="193"/>
    </location>
</feature>
<evidence type="ECO:0000313" key="6">
    <source>
        <dbReference type="WBParaSite" id="scaffold1511_cov206.g3218"/>
    </source>
</evidence>
<dbReference type="PROSITE" id="PS51329">
    <property type="entry name" value="C_CAP_COFACTOR_C"/>
    <property type="match status" value="1"/>
</dbReference>
<protein>
    <submittedName>
        <fullName evidence="6">C-CAP/cofactor C-like domain-containing protein</fullName>
    </submittedName>
</protein>
<keyword evidence="5" id="KW-1185">Reference proteome</keyword>
<dbReference type="InterPro" id="IPR039093">
    <property type="entry name" value="XRP2"/>
</dbReference>
<evidence type="ECO:0000256" key="1">
    <source>
        <dbReference type="ARBA" id="ARBA00008848"/>
    </source>
</evidence>
<dbReference type="InterPro" id="IPR012945">
    <property type="entry name" value="Tubulin-bd_cofactor_C_dom"/>
</dbReference>
<evidence type="ECO:0000256" key="3">
    <source>
        <dbReference type="SAM" id="MobiDB-lite"/>
    </source>
</evidence>
<dbReference type="PANTHER" id="PTHR15440">
    <property type="entry name" value="XRP2 PROTEIN"/>
    <property type="match status" value="1"/>
</dbReference>
<dbReference type="InterPro" id="IPR017901">
    <property type="entry name" value="C-CAP_CF_C-like"/>
</dbReference>
<reference evidence="6" key="1">
    <citation type="submission" date="2022-11" db="UniProtKB">
        <authorList>
            <consortium name="WormBaseParasite"/>
        </authorList>
    </citation>
    <scope>IDENTIFICATION</scope>
</reference>
<feature type="compositionally biased region" description="Basic residues" evidence="3">
    <location>
        <begin position="346"/>
        <end position="355"/>
    </location>
</feature>
<dbReference type="Proteomes" id="UP000887561">
    <property type="component" value="Unplaced"/>
</dbReference>
<accession>A0A915LP75</accession>
<dbReference type="GO" id="GO:0000166">
    <property type="term" value="F:nucleotide binding"/>
    <property type="evidence" value="ECO:0007669"/>
    <property type="project" value="UniProtKB-KW"/>
</dbReference>
<proteinExistence type="inferred from homology"/>
<dbReference type="InterPro" id="IPR006599">
    <property type="entry name" value="CARP_motif"/>
</dbReference>
<dbReference type="PANTHER" id="PTHR15440:SF0">
    <property type="entry name" value="PROTEIN XRP2"/>
    <property type="match status" value="1"/>
</dbReference>
<dbReference type="GO" id="GO:1990075">
    <property type="term" value="C:periciliary membrane compartment"/>
    <property type="evidence" value="ECO:0007669"/>
    <property type="project" value="TreeGrafter"/>
</dbReference>
<evidence type="ECO:0000259" key="4">
    <source>
        <dbReference type="PROSITE" id="PS51329"/>
    </source>
</evidence>